<gene>
    <name evidence="1" type="ORF">TNIN_160051</name>
</gene>
<evidence type="ECO:0000313" key="2">
    <source>
        <dbReference type="Proteomes" id="UP000886998"/>
    </source>
</evidence>
<proteinExistence type="predicted"/>
<dbReference type="AlphaFoldDB" id="A0A8X7BV73"/>
<protein>
    <submittedName>
        <fullName evidence="1">Uncharacterized protein</fullName>
    </submittedName>
</protein>
<organism evidence="1 2">
    <name type="scientific">Trichonephila inaurata madagascariensis</name>
    <dbReference type="NCBI Taxonomy" id="2747483"/>
    <lineage>
        <taxon>Eukaryota</taxon>
        <taxon>Metazoa</taxon>
        <taxon>Ecdysozoa</taxon>
        <taxon>Arthropoda</taxon>
        <taxon>Chelicerata</taxon>
        <taxon>Arachnida</taxon>
        <taxon>Araneae</taxon>
        <taxon>Araneomorphae</taxon>
        <taxon>Entelegynae</taxon>
        <taxon>Araneoidea</taxon>
        <taxon>Nephilidae</taxon>
        <taxon>Trichonephila</taxon>
        <taxon>Trichonephila inaurata</taxon>
    </lineage>
</organism>
<accession>A0A8X7BV73</accession>
<name>A0A8X7BV73_9ARAC</name>
<keyword evidence="2" id="KW-1185">Reference proteome</keyword>
<dbReference type="EMBL" id="BMAV01004640">
    <property type="protein sequence ID" value="GFY45120.1"/>
    <property type="molecule type" value="Genomic_DNA"/>
</dbReference>
<dbReference type="Proteomes" id="UP000886998">
    <property type="component" value="Unassembled WGS sequence"/>
</dbReference>
<sequence>MINRYHKDLVHRNLMSQRIKELPSQRAAFCASFHWSTELPGKMCSSRSRRPISGREIRSGVDQQHGSFQYRAESRARALGAPKIQQWGMRPTNPKFWGL</sequence>
<evidence type="ECO:0000313" key="1">
    <source>
        <dbReference type="EMBL" id="GFY45120.1"/>
    </source>
</evidence>
<comment type="caution">
    <text evidence="1">The sequence shown here is derived from an EMBL/GenBank/DDBJ whole genome shotgun (WGS) entry which is preliminary data.</text>
</comment>
<reference evidence="1" key="1">
    <citation type="submission" date="2020-08" db="EMBL/GenBank/DDBJ databases">
        <title>Multicomponent nature underlies the extraordinary mechanical properties of spider dragline silk.</title>
        <authorList>
            <person name="Kono N."/>
            <person name="Nakamura H."/>
            <person name="Mori M."/>
            <person name="Yoshida Y."/>
            <person name="Ohtoshi R."/>
            <person name="Malay A.D."/>
            <person name="Moran D.A.P."/>
            <person name="Tomita M."/>
            <person name="Numata K."/>
            <person name="Arakawa K."/>
        </authorList>
    </citation>
    <scope>NUCLEOTIDE SEQUENCE</scope>
</reference>